<dbReference type="Pfam" id="PF05173">
    <property type="entry name" value="DapB_C"/>
    <property type="match status" value="1"/>
</dbReference>
<dbReference type="Pfam" id="PF01113">
    <property type="entry name" value="DapB_N"/>
    <property type="match status" value="1"/>
</dbReference>
<feature type="binding site" evidence="9">
    <location>
        <begin position="85"/>
        <end position="87"/>
    </location>
    <ligand>
        <name>NAD(+)</name>
        <dbReference type="ChEBI" id="CHEBI:57540"/>
    </ligand>
</feature>
<evidence type="ECO:0000259" key="11">
    <source>
        <dbReference type="Pfam" id="PF01113"/>
    </source>
</evidence>
<feature type="binding site" evidence="9">
    <location>
        <begin position="152"/>
        <end position="153"/>
    </location>
    <ligand>
        <name>(S)-2,3,4,5-tetrahydrodipicolinate</name>
        <dbReference type="ChEBI" id="CHEBI:16845"/>
    </ligand>
</feature>
<dbReference type="GO" id="GO:0016726">
    <property type="term" value="F:oxidoreductase activity, acting on CH or CH2 groups, NAD or NADP as acceptor"/>
    <property type="evidence" value="ECO:0007669"/>
    <property type="project" value="UniProtKB-UniRule"/>
</dbReference>
<evidence type="ECO:0000259" key="12">
    <source>
        <dbReference type="Pfam" id="PF05173"/>
    </source>
</evidence>
<dbReference type="RefSeq" id="WP_250861605.1">
    <property type="nucleotide sequence ID" value="NZ_JAGSOJ010000006.1"/>
</dbReference>
<dbReference type="EC" id="1.17.1.8" evidence="9 10"/>
<protein>
    <recommendedName>
        <fullName evidence="9 10">4-hydroxy-tetrahydrodipicolinate reductase</fullName>
        <shortName evidence="9">HTPA reductase</shortName>
        <ecNumber evidence="9 10">1.17.1.8</ecNumber>
    </recommendedName>
</protein>
<dbReference type="Gene3D" id="3.30.360.10">
    <property type="entry name" value="Dihydrodipicolinate Reductase, domain 2"/>
    <property type="match status" value="1"/>
</dbReference>
<dbReference type="Proteomes" id="UP001056429">
    <property type="component" value="Unassembled WGS sequence"/>
</dbReference>
<feature type="domain" description="Dihydrodipicolinate reductase N-terminal" evidence="11">
    <location>
        <begin position="3"/>
        <end position="112"/>
    </location>
</feature>
<evidence type="ECO:0000256" key="1">
    <source>
        <dbReference type="ARBA" id="ARBA00006642"/>
    </source>
</evidence>
<evidence type="ECO:0000256" key="10">
    <source>
        <dbReference type="NCBIfam" id="TIGR00036"/>
    </source>
</evidence>
<dbReference type="AlphaFoldDB" id="A0A9J6P6R4"/>
<comment type="subcellular location">
    <subcellularLocation>
        <location evidence="9">Cytoplasm</location>
    </subcellularLocation>
</comment>
<comment type="subunit">
    <text evidence="9">Homotetramer.</text>
</comment>
<feature type="active site" description="Proton donor" evidence="9">
    <location>
        <position position="146"/>
    </location>
</feature>
<comment type="catalytic activity">
    <reaction evidence="9">
        <text>(S)-2,3,4,5-tetrahydrodipicolinate + NADP(+) + H2O = (2S,4S)-4-hydroxy-2,3,4,5-tetrahydrodipicolinate + NADPH + H(+)</text>
        <dbReference type="Rhea" id="RHEA:35331"/>
        <dbReference type="ChEBI" id="CHEBI:15377"/>
        <dbReference type="ChEBI" id="CHEBI:15378"/>
        <dbReference type="ChEBI" id="CHEBI:16845"/>
        <dbReference type="ChEBI" id="CHEBI:57783"/>
        <dbReference type="ChEBI" id="CHEBI:58349"/>
        <dbReference type="ChEBI" id="CHEBI:67139"/>
        <dbReference type="EC" id="1.17.1.8"/>
    </reaction>
</comment>
<evidence type="ECO:0000256" key="5">
    <source>
        <dbReference type="ARBA" id="ARBA00022915"/>
    </source>
</evidence>
<dbReference type="FunFam" id="3.30.360.10:FF:000009">
    <property type="entry name" value="4-hydroxy-tetrahydrodipicolinate reductase"/>
    <property type="match status" value="1"/>
</dbReference>
<dbReference type="GO" id="GO:0019877">
    <property type="term" value="P:diaminopimelate biosynthetic process"/>
    <property type="evidence" value="ECO:0007669"/>
    <property type="project" value="UniProtKB-UniRule"/>
</dbReference>
<comment type="similarity">
    <text evidence="1 9">Belongs to the DapB family.</text>
</comment>
<evidence type="ECO:0000256" key="3">
    <source>
        <dbReference type="ARBA" id="ARBA00022605"/>
    </source>
</evidence>
<feature type="binding site" evidence="9">
    <location>
        <position position="143"/>
    </location>
    <ligand>
        <name>(S)-2,3,4,5-tetrahydrodipicolinate</name>
        <dbReference type="ChEBI" id="CHEBI:16845"/>
    </ligand>
</feature>
<dbReference type="SUPFAM" id="SSF51735">
    <property type="entry name" value="NAD(P)-binding Rossmann-fold domains"/>
    <property type="match status" value="1"/>
</dbReference>
<dbReference type="GO" id="GO:0051287">
    <property type="term" value="F:NAD binding"/>
    <property type="evidence" value="ECO:0007669"/>
    <property type="project" value="UniProtKB-UniRule"/>
</dbReference>
<dbReference type="PANTHER" id="PTHR20836:SF7">
    <property type="entry name" value="4-HYDROXY-TETRAHYDRODIPICOLINATE REDUCTASE"/>
    <property type="match status" value="1"/>
</dbReference>
<dbReference type="PANTHER" id="PTHR20836">
    <property type="entry name" value="DIHYDRODIPICOLINATE REDUCTASE"/>
    <property type="match status" value="1"/>
</dbReference>
<evidence type="ECO:0000256" key="7">
    <source>
        <dbReference type="ARBA" id="ARBA00023027"/>
    </source>
</evidence>
<dbReference type="CDD" id="cd02274">
    <property type="entry name" value="DHDPR_N"/>
    <property type="match status" value="1"/>
</dbReference>
<comment type="catalytic activity">
    <reaction evidence="9">
        <text>(S)-2,3,4,5-tetrahydrodipicolinate + NAD(+) + H2O = (2S,4S)-4-hydroxy-2,3,4,5-tetrahydrodipicolinate + NADH + H(+)</text>
        <dbReference type="Rhea" id="RHEA:35323"/>
        <dbReference type="ChEBI" id="CHEBI:15377"/>
        <dbReference type="ChEBI" id="CHEBI:15378"/>
        <dbReference type="ChEBI" id="CHEBI:16845"/>
        <dbReference type="ChEBI" id="CHEBI:57540"/>
        <dbReference type="ChEBI" id="CHEBI:57945"/>
        <dbReference type="ChEBI" id="CHEBI:67139"/>
        <dbReference type="EC" id="1.17.1.8"/>
    </reaction>
</comment>
<reference evidence="13" key="1">
    <citation type="journal article" date="2021" name="mSystems">
        <title>Bacteria and Archaea Synergistically Convert Glycine Betaine to Biogenic Methane in the Formosa Cold Seep of the South China Sea.</title>
        <authorList>
            <person name="Li L."/>
            <person name="Zhang W."/>
            <person name="Zhang S."/>
            <person name="Song L."/>
            <person name="Sun Q."/>
            <person name="Zhang H."/>
            <person name="Xiang H."/>
            <person name="Dong X."/>
        </authorList>
    </citation>
    <scope>NUCLEOTIDE SEQUENCE</scope>
    <source>
        <strain evidence="13">ZWT</strain>
    </source>
</reference>
<feature type="binding site" evidence="9">
    <location>
        <begin position="109"/>
        <end position="112"/>
    </location>
    <ligand>
        <name>NAD(+)</name>
        <dbReference type="ChEBI" id="CHEBI:57540"/>
    </ligand>
</feature>
<name>A0A9J6P6R4_9CLOT</name>
<evidence type="ECO:0000256" key="2">
    <source>
        <dbReference type="ARBA" id="ARBA00022490"/>
    </source>
</evidence>
<evidence type="ECO:0000256" key="9">
    <source>
        <dbReference type="HAMAP-Rule" id="MF_00102"/>
    </source>
</evidence>
<dbReference type="EMBL" id="JAGSOJ010000006">
    <property type="protein sequence ID" value="MCM1992439.1"/>
    <property type="molecule type" value="Genomic_DNA"/>
</dbReference>
<comment type="pathway">
    <text evidence="9">Amino-acid biosynthesis; L-lysine biosynthesis via DAP pathway; (S)-tetrahydrodipicolinate from L-aspartate: step 4/4.</text>
</comment>
<feature type="binding site" evidence="9">
    <location>
        <position position="35"/>
    </location>
    <ligand>
        <name>NADP(+)</name>
        <dbReference type="ChEBI" id="CHEBI:58349"/>
    </ligand>
</feature>
<keyword evidence="14" id="KW-1185">Reference proteome</keyword>
<dbReference type="InterPro" id="IPR022663">
    <property type="entry name" value="DapB_C"/>
</dbReference>
<dbReference type="GO" id="GO:0008839">
    <property type="term" value="F:4-hydroxy-tetrahydrodipicolinate reductase"/>
    <property type="evidence" value="ECO:0007669"/>
    <property type="project" value="UniProtKB-UniRule"/>
</dbReference>
<evidence type="ECO:0000313" key="14">
    <source>
        <dbReference type="Proteomes" id="UP001056429"/>
    </source>
</evidence>
<dbReference type="InterPro" id="IPR036291">
    <property type="entry name" value="NAD(P)-bd_dom_sf"/>
</dbReference>
<accession>A0A9J6P6R4</accession>
<gene>
    <name evidence="9" type="primary">dapB</name>
    <name evidence="13" type="ORF">KDK92_22225</name>
</gene>
<evidence type="ECO:0000256" key="6">
    <source>
        <dbReference type="ARBA" id="ARBA00023002"/>
    </source>
</evidence>
<dbReference type="InterPro" id="IPR022664">
    <property type="entry name" value="DapB_N_CS"/>
</dbReference>
<keyword evidence="4 9" id="KW-0521">NADP</keyword>
<sequence>MVNILLSGCSGTMGKVLITECTKLENIKIVAGFDKQYSSDFSFPVYSNLEDIKEKIDVIIDFSNPVVLDSLLKFCVKSKLPLVLCTTGFSDSQIKEIKSASTETPIFFSANMSLGINLIKNLLIKAATVLYDGFDIEIIEKHHNKKVDSPSGTAYLLGDAIINSIPEENEYVHGREGYHKREKKEIGMHSLRGGSIVGEHEVIFAGNDEIVSIKHEALSKNIFAMGAFKAAKYLVDQEAGLYDMDDMLDL</sequence>
<feature type="binding site" evidence="9">
    <location>
        <position position="34"/>
    </location>
    <ligand>
        <name>NAD(+)</name>
        <dbReference type="ChEBI" id="CHEBI:57540"/>
    </ligand>
</feature>
<evidence type="ECO:0000256" key="4">
    <source>
        <dbReference type="ARBA" id="ARBA00022857"/>
    </source>
</evidence>
<dbReference type="InterPro" id="IPR023940">
    <property type="entry name" value="DHDPR_bac"/>
</dbReference>
<dbReference type="SUPFAM" id="SSF55347">
    <property type="entry name" value="Glyceraldehyde-3-phosphate dehydrogenase-like, C-terminal domain"/>
    <property type="match status" value="1"/>
</dbReference>
<dbReference type="PROSITE" id="PS01298">
    <property type="entry name" value="DAPB"/>
    <property type="match status" value="1"/>
</dbReference>
<proteinExistence type="inferred from homology"/>
<feature type="domain" description="Dihydrodipicolinate reductase C-terminal" evidence="12">
    <location>
        <begin position="115"/>
        <end position="248"/>
    </location>
</feature>
<keyword evidence="6 9" id="KW-0560">Oxidoreductase</keyword>
<dbReference type="Gene3D" id="3.40.50.720">
    <property type="entry name" value="NAD(P)-binding Rossmann-like Domain"/>
    <property type="match status" value="1"/>
</dbReference>
<feature type="binding site" evidence="9">
    <location>
        <begin position="8"/>
        <end position="13"/>
    </location>
    <ligand>
        <name>NAD(+)</name>
        <dbReference type="ChEBI" id="CHEBI:57540"/>
    </ligand>
</feature>
<dbReference type="PIRSF" id="PIRSF000161">
    <property type="entry name" value="DHPR"/>
    <property type="match status" value="1"/>
</dbReference>
<keyword evidence="2 9" id="KW-0963">Cytoplasm</keyword>
<keyword evidence="5 9" id="KW-0220">Diaminopimelate biosynthesis</keyword>
<comment type="caution">
    <text evidence="9">Was originally thought to be a dihydrodipicolinate reductase (DHDPR), catalyzing the conversion of dihydrodipicolinate to tetrahydrodipicolinate. However, it was shown in E.coli that the substrate of the enzymatic reaction is not dihydrodipicolinate (DHDP) but in fact (2S,4S)-4-hydroxy-2,3,4,5-tetrahydrodipicolinic acid (HTPA), the product released by the DapA-catalyzed reaction.</text>
</comment>
<dbReference type="GO" id="GO:0050661">
    <property type="term" value="F:NADP binding"/>
    <property type="evidence" value="ECO:0007669"/>
    <property type="project" value="UniProtKB-UniRule"/>
</dbReference>
<reference evidence="13" key="2">
    <citation type="submission" date="2021-04" db="EMBL/GenBank/DDBJ databases">
        <authorList>
            <person name="Dong X."/>
        </authorList>
    </citation>
    <scope>NUCLEOTIDE SEQUENCE</scope>
    <source>
        <strain evidence="13">ZWT</strain>
    </source>
</reference>
<keyword evidence="3 9" id="KW-0028">Amino-acid biosynthesis</keyword>
<keyword evidence="8 9" id="KW-0457">Lysine biosynthesis</keyword>
<organism evidence="13 14">
    <name type="scientific">Oceanirhabdus seepicola</name>
    <dbReference type="NCBI Taxonomy" id="2828781"/>
    <lineage>
        <taxon>Bacteria</taxon>
        <taxon>Bacillati</taxon>
        <taxon>Bacillota</taxon>
        <taxon>Clostridia</taxon>
        <taxon>Eubacteriales</taxon>
        <taxon>Clostridiaceae</taxon>
        <taxon>Oceanirhabdus</taxon>
    </lineage>
</organism>
<feature type="active site" description="Proton donor/acceptor" evidence="9">
    <location>
        <position position="142"/>
    </location>
</feature>
<dbReference type="GO" id="GO:0009089">
    <property type="term" value="P:lysine biosynthetic process via diaminopimelate"/>
    <property type="evidence" value="ECO:0007669"/>
    <property type="project" value="UniProtKB-UniRule"/>
</dbReference>
<dbReference type="NCBIfam" id="TIGR00036">
    <property type="entry name" value="dapB"/>
    <property type="match status" value="1"/>
</dbReference>
<comment type="caution">
    <text evidence="13">The sequence shown here is derived from an EMBL/GenBank/DDBJ whole genome shotgun (WGS) entry which is preliminary data.</text>
</comment>
<dbReference type="InterPro" id="IPR000846">
    <property type="entry name" value="DapB_N"/>
</dbReference>
<evidence type="ECO:0000313" key="13">
    <source>
        <dbReference type="EMBL" id="MCM1992439.1"/>
    </source>
</evidence>
<evidence type="ECO:0000256" key="8">
    <source>
        <dbReference type="ARBA" id="ARBA00023154"/>
    </source>
</evidence>
<dbReference type="GO" id="GO:0005829">
    <property type="term" value="C:cytosol"/>
    <property type="evidence" value="ECO:0007669"/>
    <property type="project" value="TreeGrafter"/>
</dbReference>
<dbReference type="HAMAP" id="MF_00102">
    <property type="entry name" value="DapB"/>
    <property type="match status" value="1"/>
</dbReference>
<comment type="function">
    <text evidence="9">Catalyzes the conversion of 4-hydroxy-tetrahydrodipicolinate (HTPA) to tetrahydrodipicolinate.</text>
</comment>
<keyword evidence="7 9" id="KW-0520">NAD</keyword>